<reference evidence="13 14" key="1">
    <citation type="submission" date="2019-09" db="EMBL/GenBank/DDBJ databases">
        <title>Complete Genome Sequence of Lactobacillus nenjiangensis SH-Y15, isolated from sauerkraut.</title>
        <authorList>
            <person name="Yang H."/>
        </authorList>
    </citation>
    <scope>NUCLEOTIDE SEQUENCE [LARGE SCALE GENOMIC DNA]</scope>
    <source>
        <strain evidence="13 14">SH-Y15</strain>
    </source>
</reference>
<dbReference type="PROSITE" id="PS51177">
    <property type="entry name" value="LUMAZINE_BIND"/>
    <property type="match status" value="2"/>
</dbReference>
<dbReference type="GO" id="GO:0009231">
    <property type="term" value="P:riboflavin biosynthetic process"/>
    <property type="evidence" value="ECO:0007669"/>
    <property type="project" value="UniProtKB-KW"/>
</dbReference>
<dbReference type="Pfam" id="PF00677">
    <property type="entry name" value="Lum_binding"/>
    <property type="match status" value="2"/>
</dbReference>
<organism evidence="13 14">
    <name type="scientific">Paucilactobacillus nenjiangensis</name>
    <dbReference type="NCBI Taxonomy" id="1296540"/>
    <lineage>
        <taxon>Bacteria</taxon>
        <taxon>Bacillati</taxon>
        <taxon>Bacillota</taxon>
        <taxon>Bacilli</taxon>
        <taxon>Lactobacillales</taxon>
        <taxon>Lactobacillaceae</taxon>
        <taxon>Paucilactobacillus</taxon>
    </lineage>
</organism>
<evidence type="ECO:0000256" key="1">
    <source>
        <dbReference type="ARBA" id="ARBA00000968"/>
    </source>
</evidence>
<dbReference type="InterPro" id="IPR001783">
    <property type="entry name" value="Lumazine-bd"/>
</dbReference>
<dbReference type="NCBIfam" id="NF009566">
    <property type="entry name" value="PRK13020.1"/>
    <property type="match status" value="1"/>
</dbReference>
<dbReference type="PANTHER" id="PTHR21098:SF12">
    <property type="entry name" value="RIBOFLAVIN SYNTHASE"/>
    <property type="match status" value="1"/>
</dbReference>
<protein>
    <recommendedName>
        <fullName evidence="6 10">Riboflavin synthase</fullName>
        <ecNumber evidence="5 10">2.5.1.9</ecNumber>
    </recommendedName>
</protein>
<feature type="repeat" description="Lumazine-binding" evidence="11">
    <location>
        <begin position="1"/>
        <end position="97"/>
    </location>
</feature>
<comment type="catalytic activity">
    <reaction evidence="1">
        <text>2 6,7-dimethyl-8-(1-D-ribityl)lumazine + H(+) = 5-amino-6-(D-ribitylamino)uracil + riboflavin</text>
        <dbReference type="Rhea" id="RHEA:20772"/>
        <dbReference type="ChEBI" id="CHEBI:15378"/>
        <dbReference type="ChEBI" id="CHEBI:15934"/>
        <dbReference type="ChEBI" id="CHEBI:57986"/>
        <dbReference type="ChEBI" id="CHEBI:58201"/>
        <dbReference type="EC" id="2.5.1.9"/>
    </reaction>
</comment>
<gene>
    <name evidence="13" type="ORF">F0161_06905</name>
</gene>
<keyword evidence="7" id="KW-0686">Riboflavin biosynthesis</keyword>
<evidence type="ECO:0000256" key="7">
    <source>
        <dbReference type="ARBA" id="ARBA00022619"/>
    </source>
</evidence>
<dbReference type="OrthoDB" id="9788537at2"/>
<dbReference type="EMBL" id="CP043939">
    <property type="protein sequence ID" value="QER67612.1"/>
    <property type="molecule type" value="Genomic_DNA"/>
</dbReference>
<sequence length="201" mass="21570">MFTGLIQAVGTVKSIQRSGQHSQVTIAADSKLLEDYQIGDSMAINGVCLTAIQVNEGNFTVDVMPTTSDKTTFKQLAFDARVNLERAMPANGRFEGHIVAGHVDTTTRVKIIRENENSVQMTFVYPASLQGQIVAEGSIAINGTSLTVATVGANEFSISLIPHSLTQTNFGQLKIGDQVNLETDMLAKYVQSLLGGKTYAS</sequence>
<evidence type="ECO:0000313" key="14">
    <source>
        <dbReference type="Proteomes" id="UP000325295"/>
    </source>
</evidence>
<comment type="pathway">
    <text evidence="3">Cofactor biosynthesis; riboflavin biosynthesis; riboflavin from 2-hydroxy-3-oxobutyl phosphate and 5-amino-6-(D-ribitylamino)uracil: step 2/2.</text>
</comment>
<evidence type="ECO:0000313" key="13">
    <source>
        <dbReference type="EMBL" id="QER67612.1"/>
    </source>
</evidence>
<dbReference type="NCBIfam" id="NF006767">
    <property type="entry name" value="PRK09289.1"/>
    <property type="match status" value="1"/>
</dbReference>
<dbReference type="PANTHER" id="PTHR21098">
    <property type="entry name" value="RIBOFLAVIN SYNTHASE ALPHA CHAIN"/>
    <property type="match status" value="1"/>
</dbReference>
<dbReference type="EC" id="2.5.1.9" evidence="5 10"/>
<evidence type="ECO:0000256" key="9">
    <source>
        <dbReference type="ARBA" id="ARBA00022737"/>
    </source>
</evidence>
<dbReference type="GO" id="GO:0004746">
    <property type="term" value="F:riboflavin synthase activity"/>
    <property type="evidence" value="ECO:0007669"/>
    <property type="project" value="UniProtKB-UniRule"/>
</dbReference>
<evidence type="ECO:0000256" key="10">
    <source>
        <dbReference type="NCBIfam" id="TIGR00187"/>
    </source>
</evidence>
<evidence type="ECO:0000256" key="6">
    <source>
        <dbReference type="ARBA" id="ARBA00013950"/>
    </source>
</evidence>
<evidence type="ECO:0000256" key="8">
    <source>
        <dbReference type="ARBA" id="ARBA00022679"/>
    </source>
</evidence>
<dbReference type="PIRSF" id="PIRSF000498">
    <property type="entry name" value="Riboflavin_syn_A"/>
    <property type="match status" value="1"/>
</dbReference>
<dbReference type="InterPro" id="IPR017938">
    <property type="entry name" value="Riboflavin_synthase-like_b-brl"/>
</dbReference>
<dbReference type="InterPro" id="IPR023366">
    <property type="entry name" value="ATP_synth_asu-like_sf"/>
</dbReference>
<evidence type="ECO:0000256" key="5">
    <source>
        <dbReference type="ARBA" id="ARBA00012827"/>
    </source>
</evidence>
<comment type="subunit">
    <text evidence="4">Homotrimer.</text>
</comment>
<comment type="function">
    <text evidence="2">Catalyzes the dismutation of two molecules of 6,7-dimethyl-8-ribityllumazine, resulting in the formation of riboflavin and 5-amino-6-(D-ribitylamino)uracil.</text>
</comment>
<dbReference type="Gene3D" id="2.40.30.20">
    <property type="match status" value="2"/>
</dbReference>
<evidence type="ECO:0000256" key="2">
    <source>
        <dbReference type="ARBA" id="ARBA00002803"/>
    </source>
</evidence>
<dbReference type="InterPro" id="IPR026017">
    <property type="entry name" value="Lumazine-bd_dom"/>
</dbReference>
<dbReference type="FunFam" id="2.40.30.20:FF:000004">
    <property type="entry name" value="Riboflavin synthase, alpha subunit"/>
    <property type="match status" value="1"/>
</dbReference>
<evidence type="ECO:0000256" key="11">
    <source>
        <dbReference type="PROSITE-ProRule" id="PRU00524"/>
    </source>
</evidence>
<evidence type="ECO:0000256" key="4">
    <source>
        <dbReference type="ARBA" id="ARBA00011233"/>
    </source>
</evidence>
<proteinExistence type="predicted"/>
<name>A0A5P1X138_9LACO</name>
<accession>A0A5P1X138</accession>
<feature type="domain" description="Lumazine-binding" evidence="12">
    <location>
        <begin position="1"/>
        <end position="97"/>
    </location>
</feature>
<feature type="domain" description="Lumazine-binding" evidence="12">
    <location>
        <begin position="98"/>
        <end position="194"/>
    </location>
</feature>
<dbReference type="Proteomes" id="UP000325295">
    <property type="component" value="Chromosome"/>
</dbReference>
<dbReference type="SUPFAM" id="SSF63380">
    <property type="entry name" value="Riboflavin synthase domain-like"/>
    <property type="match status" value="2"/>
</dbReference>
<keyword evidence="14" id="KW-1185">Reference proteome</keyword>
<feature type="repeat" description="Lumazine-binding" evidence="11">
    <location>
        <begin position="98"/>
        <end position="194"/>
    </location>
</feature>
<keyword evidence="9" id="KW-0677">Repeat</keyword>
<evidence type="ECO:0000259" key="12">
    <source>
        <dbReference type="PROSITE" id="PS51177"/>
    </source>
</evidence>
<dbReference type="FunFam" id="2.40.30.20:FF:000003">
    <property type="entry name" value="Riboflavin synthase, alpha subunit"/>
    <property type="match status" value="1"/>
</dbReference>
<dbReference type="CDD" id="cd00402">
    <property type="entry name" value="Riboflavin_synthase_like"/>
    <property type="match status" value="1"/>
</dbReference>
<dbReference type="RefSeq" id="WP_150204149.1">
    <property type="nucleotide sequence ID" value="NZ_CP043939.1"/>
</dbReference>
<keyword evidence="8 13" id="KW-0808">Transferase</keyword>
<dbReference type="KEGG" id="lnn:F0161_06905"/>
<dbReference type="NCBIfam" id="TIGR00187">
    <property type="entry name" value="ribE"/>
    <property type="match status" value="1"/>
</dbReference>
<dbReference type="AlphaFoldDB" id="A0A5P1X138"/>
<evidence type="ECO:0000256" key="3">
    <source>
        <dbReference type="ARBA" id="ARBA00004887"/>
    </source>
</evidence>